<dbReference type="PANTHER" id="PTHR30146">
    <property type="entry name" value="LACI-RELATED TRANSCRIPTIONAL REPRESSOR"/>
    <property type="match status" value="1"/>
</dbReference>
<dbReference type="Proteomes" id="UP001597267">
    <property type="component" value="Unassembled WGS sequence"/>
</dbReference>
<keyword evidence="2" id="KW-0238">DNA-binding</keyword>
<dbReference type="SUPFAM" id="SSF46785">
    <property type="entry name" value="Winged helix' DNA-binding domain"/>
    <property type="match status" value="1"/>
</dbReference>
<evidence type="ECO:0000256" key="2">
    <source>
        <dbReference type="ARBA" id="ARBA00023125"/>
    </source>
</evidence>
<dbReference type="InterPro" id="IPR028082">
    <property type="entry name" value="Peripla_BP_I"/>
</dbReference>
<keyword evidence="6" id="KW-1185">Reference proteome</keyword>
<dbReference type="CDD" id="cd07377">
    <property type="entry name" value="WHTH_GntR"/>
    <property type="match status" value="1"/>
</dbReference>
<dbReference type="SMART" id="SM00345">
    <property type="entry name" value="HTH_GNTR"/>
    <property type="match status" value="1"/>
</dbReference>
<evidence type="ECO:0000313" key="5">
    <source>
        <dbReference type="EMBL" id="MFD1671797.1"/>
    </source>
</evidence>
<dbReference type="CDD" id="cd01541">
    <property type="entry name" value="PBP1_AraR"/>
    <property type="match status" value="1"/>
</dbReference>
<feature type="domain" description="HTH gntR-type" evidence="4">
    <location>
        <begin position="2"/>
        <end position="70"/>
    </location>
</feature>
<gene>
    <name evidence="5" type="ORF">ACFQ5M_06815</name>
</gene>
<dbReference type="EMBL" id="JBHTOP010000022">
    <property type="protein sequence ID" value="MFD1671797.1"/>
    <property type="molecule type" value="Genomic_DNA"/>
</dbReference>
<dbReference type="InterPro" id="IPR000524">
    <property type="entry name" value="Tscrpt_reg_HTH_GntR"/>
</dbReference>
<dbReference type="Gene3D" id="3.40.50.2300">
    <property type="match status" value="2"/>
</dbReference>
<proteinExistence type="predicted"/>
<evidence type="ECO:0000256" key="1">
    <source>
        <dbReference type="ARBA" id="ARBA00023015"/>
    </source>
</evidence>
<dbReference type="Pfam" id="PF00392">
    <property type="entry name" value="GntR"/>
    <property type="match status" value="1"/>
</dbReference>
<accession>A0ABW4JA52</accession>
<keyword evidence="3" id="KW-0804">Transcription</keyword>
<dbReference type="InterPro" id="IPR046335">
    <property type="entry name" value="LacI/GalR-like_sensor"/>
</dbReference>
<dbReference type="SUPFAM" id="SSF53822">
    <property type="entry name" value="Periplasmic binding protein-like I"/>
    <property type="match status" value="1"/>
</dbReference>
<reference evidence="6" key="1">
    <citation type="journal article" date="2019" name="Int. J. Syst. Evol. Microbiol.">
        <title>The Global Catalogue of Microorganisms (GCM) 10K type strain sequencing project: providing services to taxonomists for standard genome sequencing and annotation.</title>
        <authorList>
            <consortium name="The Broad Institute Genomics Platform"/>
            <consortium name="The Broad Institute Genome Sequencing Center for Infectious Disease"/>
            <person name="Wu L."/>
            <person name="Ma J."/>
        </authorList>
    </citation>
    <scope>NUCLEOTIDE SEQUENCE [LARGE SCALE GENOMIC DNA]</scope>
    <source>
        <strain evidence="6">CCM 8896</strain>
    </source>
</reference>
<comment type="caution">
    <text evidence="5">The sequence shown here is derived from an EMBL/GenBank/DDBJ whole genome shotgun (WGS) entry which is preliminary data.</text>
</comment>
<dbReference type="InterPro" id="IPR033532">
    <property type="entry name" value="AraR_ligand_bind_dom"/>
</dbReference>
<dbReference type="RefSeq" id="WP_125713871.1">
    <property type="nucleotide sequence ID" value="NZ_JBHTOP010000022.1"/>
</dbReference>
<evidence type="ECO:0000256" key="3">
    <source>
        <dbReference type="ARBA" id="ARBA00023163"/>
    </source>
</evidence>
<dbReference type="PROSITE" id="PS50949">
    <property type="entry name" value="HTH_GNTR"/>
    <property type="match status" value="1"/>
</dbReference>
<evidence type="ECO:0000313" key="6">
    <source>
        <dbReference type="Proteomes" id="UP001597267"/>
    </source>
</evidence>
<dbReference type="InterPro" id="IPR036390">
    <property type="entry name" value="WH_DNA-bd_sf"/>
</dbReference>
<name>A0ABW4JA52_9LACO</name>
<dbReference type="PANTHER" id="PTHR30146:SF150">
    <property type="entry name" value="ARABINOSE METABOLISM TRANSCRIPTIONAL REPRESSOR"/>
    <property type="match status" value="1"/>
</dbReference>
<evidence type="ECO:0000259" key="4">
    <source>
        <dbReference type="PROSITE" id="PS50949"/>
    </source>
</evidence>
<dbReference type="InterPro" id="IPR036388">
    <property type="entry name" value="WH-like_DNA-bd_sf"/>
</dbReference>
<sequence>MEKKWETVKNQLKTAILSGEYKIDDKLPTETELIDQFDVSRYTIRRAVGELEDEHFVYRIQGGGMFVQDWHKDWTPEKDRKIIGIITTHIADYIFPDIISGIDRVISDEGYSLLISNTHNTHAKERKSLLSMLDLHVAALIIEPTQSAMANTNMDLYHEILANKIPVLFINAIYPELKCPSVTVDDKHAEKKMMEFLFSLGHESTLGIFQVDDLQGICRMNGFVEAYQNHPNIAYKSNLIMYQSQDSMATVMKKIDGYLQLADHPTAIACYNDQLAINVIDYLKKRQINVPEEVSVVGFDNYQMSRYINPSITTMDHGRDKMGEDAGKLILEMLRHQEVTSIAYDAPLIQRESAIAPK</sequence>
<dbReference type="Gene3D" id="1.10.10.10">
    <property type="entry name" value="Winged helix-like DNA-binding domain superfamily/Winged helix DNA-binding domain"/>
    <property type="match status" value="1"/>
</dbReference>
<keyword evidence="1" id="KW-0805">Transcription regulation</keyword>
<dbReference type="Pfam" id="PF13377">
    <property type="entry name" value="Peripla_BP_3"/>
    <property type="match status" value="1"/>
</dbReference>
<protein>
    <submittedName>
        <fullName evidence="5">GntR family transcriptional regulator</fullName>
    </submittedName>
</protein>
<dbReference type="PRINTS" id="PR00035">
    <property type="entry name" value="HTHGNTR"/>
</dbReference>
<organism evidence="5 6">
    <name type="scientific">Agrilactobacillus yilanensis</name>
    <dbReference type="NCBI Taxonomy" id="2485997"/>
    <lineage>
        <taxon>Bacteria</taxon>
        <taxon>Bacillati</taxon>
        <taxon>Bacillota</taxon>
        <taxon>Bacilli</taxon>
        <taxon>Lactobacillales</taxon>
        <taxon>Lactobacillaceae</taxon>
        <taxon>Agrilactobacillus</taxon>
    </lineage>
</organism>